<keyword evidence="1" id="KW-1134">Transmembrane beta strand</keyword>
<protein>
    <submittedName>
        <fullName evidence="7">ShlB/FhaC/HecB family hemolysin secretion/activation protein</fullName>
    </submittedName>
</protein>
<dbReference type="PIRSF" id="PIRSF029745">
    <property type="entry name" value="FhaC"/>
    <property type="match status" value="1"/>
</dbReference>
<dbReference type="Proteomes" id="UP000464013">
    <property type="component" value="Chromosome"/>
</dbReference>
<feature type="domain" description="Polypeptide-transport-associated ShlB-type" evidence="5">
    <location>
        <begin position="127"/>
        <end position="177"/>
    </location>
</feature>
<dbReference type="RefSeq" id="WP_159548191.1">
    <property type="nucleotide sequence ID" value="NZ_CP035042.1"/>
</dbReference>
<dbReference type="InterPro" id="IPR035251">
    <property type="entry name" value="ShlB_POTRA"/>
</dbReference>
<keyword evidence="8" id="KW-1185">Reference proteome</keyword>
<dbReference type="GO" id="GO:0098046">
    <property type="term" value="C:type V protein secretion system complex"/>
    <property type="evidence" value="ECO:0007669"/>
    <property type="project" value="TreeGrafter"/>
</dbReference>
<dbReference type="PANTHER" id="PTHR34597:SF3">
    <property type="entry name" value="OUTER MEMBRANE TRANSPORTER CDIB"/>
    <property type="match status" value="1"/>
</dbReference>
<dbReference type="PANTHER" id="PTHR34597">
    <property type="entry name" value="SLR1661 PROTEIN"/>
    <property type="match status" value="1"/>
</dbReference>
<dbReference type="AlphaFoldDB" id="A0A6I6SG54"/>
<evidence type="ECO:0000313" key="7">
    <source>
        <dbReference type="EMBL" id="QHC48512.1"/>
    </source>
</evidence>
<dbReference type="InterPro" id="IPR013686">
    <property type="entry name" value="Polypept-transport_assoc_ShlB"/>
</dbReference>
<evidence type="ECO:0000256" key="1">
    <source>
        <dbReference type="ARBA" id="ARBA00022452"/>
    </source>
</evidence>
<keyword evidence="1" id="KW-0472">Membrane</keyword>
<dbReference type="Pfam" id="PF17287">
    <property type="entry name" value="POTRA_3"/>
    <property type="match status" value="1"/>
</dbReference>
<dbReference type="OrthoDB" id="290122at2"/>
<proteinExistence type="predicted"/>
<dbReference type="EMBL" id="CP035042">
    <property type="protein sequence ID" value="QHC48512.1"/>
    <property type="molecule type" value="Genomic_DNA"/>
</dbReference>
<dbReference type="Pfam" id="PF08479">
    <property type="entry name" value="POTRA_2"/>
    <property type="match status" value="1"/>
</dbReference>
<evidence type="ECO:0000259" key="6">
    <source>
        <dbReference type="Pfam" id="PF17287"/>
    </source>
</evidence>
<dbReference type="InterPro" id="IPR051544">
    <property type="entry name" value="TPS_OM_transporter"/>
</dbReference>
<evidence type="ECO:0000256" key="2">
    <source>
        <dbReference type="ARBA" id="ARBA00022692"/>
    </source>
</evidence>
<keyword evidence="2" id="KW-0812">Transmembrane</keyword>
<evidence type="ECO:0000259" key="4">
    <source>
        <dbReference type="Pfam" id="PF03865"/>
    </source>
</evidence>
<name>A0A6I6SG54_9GAMM</name>
<dbReference type="Gene3D" id="2.40.160.50">
    <property type="entry name" value="membrane protein fhac: a member of the omp85/tpsb transporter family"/>
    <property type="match status" value="1"/>
</dbReference>
<accession>A0A6I6SG54</accession>
<evidence type="ECO:0000259" key="5">
    <source>
        <dbReference type="Pfam" id="PF08479"/>
    </source>
</evidence>
<dbReference type="GO" id="GO:0046819">
    <property type="term" value="P:protein secretion by the type V secretion system"/>
    <property type="evidence" value="ECO:0007669"/>
    <property type="project" value="TreeGrafter"/>
</dbReference>
<sequence length="588" mass="64813">MDAVRQGIAGRLSQAAGSETVGRERRVTRHYFNPAWLALAWPALLLAQDVTPDEALRRQQEREQAIQERELPQADVRLSVPVEELDRLPEQEAPCFVIDELALQGEEAQRFAWVLDATAGERGEDSPIGRCLGTEGINLVMKRAQNAMIERGFITSRVLLEAQDLSDGTLTLSLLPGRIAAIRVTDPSRFHASLRNAMPARPGDVLNLRDIEQALENFQRLPSVEADIQIAPAEEPGASDLVIDYQQDWRLRSSWSADDSGSDATGQYMGGVGISFDNPLGINDLFHIHLGRDLGGGAAGPRGSRSHSLHYSVPWGYWSLALDYSDHEYYQTIAGAFQEYVYSGTSQQIGATLSRLVYRDATRKTTVSLGGFQRRSRNYIDDIEIEIQRRVVGGWEAGIEHREYIGRATLDLGTAYKRGTGAFGTLAAPEEAFGEGTSRFQLVSTHAGLTLPFQVGSQALEYRGRWRMQNNLTPLTPLDRFSIGSRYTVRGFNEASLAAERGWLIRNDLGLALGDSGQTLYAGLDYGRVSGPSSEWLLGNELAGATLGLRGSLLDHVSYDAFIATPVMKPDGFRTDHRVAGFSFYLSF</sequence>
<dbReference type="InterPro" id="IPR005565">
    <property type="entry name" value="Hemolysn_activator_HlyB_C"/>
</dbReference>
<dbReference type="GO" id="GO:0008320">
    <property type="term" value="F:protein transmembrane transporter activity"/>
    <property type="evidence" value="ECO:0007669"/>
    <property type="project" value="TreeGrafter"/>
</dbReference>
<reference evidence="7 8" key="1">
    <citation type="submission" date="2019-01" db="EMBL/GenBank/DDBJ databases">
        <title>Complete genome of a denitifying bacterium Halomons sp. BC-M4-5.</title>
        <authorList>
            <person name="Wang L."/>
            <person name="Shao Z."/>
        </authorList>
    </citation>
    <scope>NUCLEOTIDE SEQUENCE [LARGE SCALE GENOMIC DNA]</scope>
    <source>
        <strain evidence="7 8">BC-M4-5</strain>
    </source>
</reference>
<feature type="domain" description="Haemolysin activator HlyB C-terminal" evidence="4">
    <location>
        <begin position="237"/>
        <end position="551"/>
    </location>
</feature>
<gene>
    <name evidence="7" type="ORF">EKK97_01350</name>
</gene>
<dbReference type="Pfam" id="PF03865">
    <property type="entry name" value="ShlB"/>
    <property type="match status" value="1"/>
</dbReference>
<organism evidence="7 8">
    <name type="scientific">Billgrantia tianxiuensis</name>
    <dbReference type="NCBI Taxonomy" id="2497861"/>
    <lineage>
        <taxon>Bacteria</taxon>
        <taxon>Pseudomonadati</taxon>
        <taxon>Pseudomonadota</taxon>
        <taxon>Gammaproteobacteria</taxon>
        <taxon>Oceanospirillales</taxon>
        <taxon>Halomonadaceae</taxon>
        <taxon>Billgrantia</taxon>
    </lineage>
</organism>
<evidence type="ECO:0000313" key="8">
    <source>
        <dbReference type="Proteomes" id="UP000464013"/>
    </source>
</evidence>
<evidence type="ECO:0000256" key="3">
    <source>
        <dbReference type="ARBA" id="ARBA00023237"/>
    </source>
</evidence>
<dbReference type="Gene3D" id="3.10.20.310">
    <property type="entry name" value="membrane protein fhac"/>
    <property type="match status" value="1"/>
</dbReference>
<keyword evidence="3" id="KW-0998">Cell outer membrane</keyword>
<feature type="domain" description="ShlB POTRA" evidence="6">
    <location>
        <begin position="178"/>
        <end position="232"/>
    </location>
</feature>
<dbReference type="KEGG" id="htx:EKK97_01350"/>
<dbReference type="InterPro" id="IPR027282">
    <property type="entry name" value="TPS"/>
</dbReference>